<feature type="chain" id="PRO_5004058147" evidence="10">
    <location>
        <begin position="23"/>
        <end position="506"/>
    </location>
</feature>
<dbReference type="GO" id="GO:0005886">
    <property type="term" value="C:plasma membrane"/>
    <property type="evidence" value="ECO:0007669"/>
    <property type="project" value="UniProtKB-SubCell"/>
</dbReference>
<evidence type="ECO:0000256" key="7">
    <source>
        <dbReference type="ARBA" id="ARBA00023180"/>
    </source>
</evidence>
<evidence type="ECO:0000256" key="4">
    <source>
        <dbReference type="ARBA" id="ARBA00022622"/>
    </source>
</evidence>
<dbReference type="VEuPathDB" id="TriTrypDB:Tb427_000571000"/>
<evidence type="ECO:0000256" key="10">
    <source>
        <dbReference type="SAM" id="SignalP"/>
    </source>
</evidence>
<dbReference type="GO" id="GO:0098552">
    <property type="term" value="C:side of membrane"/>
    <property type="evidence" value="ECO:0007669"/>
    <property type="project" value="UniProtKB-KW"/>
</dbReference>
<evidence type="ECO:0000313" key="13">
    <source>
        <dbReference type="EMBL" id="AGH61024.1"/>
    </source>
</evidence>
<keyword evidence="6" id="KW-0472">Membrane</keyword>
<reference evidence="13" key="2">
    <citation type="journal article" date="2014" name="Mol. Biochem. Parasitol.">
        <title>Capturing the variant surface glycoprotein repertoire (the VSGnome) of Trypanosoma brucei Lister 427.</title>
        <authorList>
            <person name="Cross G.A."/>
            <person name="Kim H.S."/>
            <person name="Wickstead B."/>
        </authorList>
    </citation>
    <scope>NUCLEOTIDE SEQUENCE</scope>
    <source>
        <strain evidence="13">Lister 427</strain>
    </source>
</reference>
<keyword evidence="5 10" id="KW-0732">Signal</keyword>
<dbReference type="InterPro" id="IPR025932">
    <property type="entry name" value="Trypano_VSG_B_N_dom"/>
</dbReference>
<dbReference type="Pfam" id="PF13206">
    <property type="entry name" value="VSG_B"/>
    <property type="match status" value="1"/>
</dbReference>
<keyword evidence="7" id="KW-0325">Glycoprotein</keyword>
<evidence type="ECO:0000256" key="3">
    <source>
        <dbReference type="ARBA" id="ARBA00022475"/>
    </source>
</evidence>
<evidence type="ECO:0000256" key="5">
    <source>
        <dbReference type="ARBA" id="ARBA00022729"/>
    </source>
</evidence>
<evidence type="ECO:0000256" key="1">
    <source>
        <dbReference type="ARBA" id="ARBA00002523"/>
    </source>
</evidence>
<protein>
    <submittedName>
        <fullName evidence="13">Variant surface glycoprotein 458</fullName>
    </submittedName>
</protein>
<evidence type="ECO:0000259" key="12">
    <source>
        <dbReference type="Pfam" id="PF13206"/>
    </source>
</evidence>
<evidence type="ECO:0000259" key="11">
    <source>
        <dbReference type="Pfam" id="PF10659"/>
    </source>
</evidence>
<proteinExistence type="predicted"/>
<comment type="subcellular location">
    <subcellularLocation>
        <location evidence="2">Cell membrane</location>
        <topology evidence="2">Lipid-anchor</topology>
        <topology evidence="2">GPI-anchor</topology>
    </subcellularLocation>
</comment>
<keyword evidence="3" id="KW-1003">Cell membrane</keyword>
<dbReference type="AlphaFoldDB" id="M4SY51"/>
<feature type="region of interest" description="Disordered" evidence="9">
    <location>
        <begin position="423"/>
        <end position="467"/>
    </location>
</feature>
<dbReference type="VEuPathDB" id="TriTrypDB:Tb09.v4.0185"/>
<evidence type="ECO:0000256" key="8">
    <source>
        <dbReference type="ARBA" id="ARBA00023288"/>
    </source>
</evidence>
<keyword evidence="8" id="KW-0449">Lipoprotein</keyword>
<feature type="domain" description="Trypanosome variant surface glycoprotein B-type N-terminal" evidence="12">
    <location>
        <begin position="16"/>
        <end position="369"/>
    </location>
</feature>
<evidence type="ECO:0000256" key="2">
    <source>
        <dbReference type="ARBA" id="ARBA00004609"/>
    </source>
</evidence>
<keyword evidence="4" id="KW-0336">GPI-anchor</keyword>
<organism evidence="13">
    <name type="scientific">Trypanosoma brucei</name>
    <dbReference type="NCBI Taxonomy" id="5691"/>
    <lineage>
        <taxon>Eukaryota</taxon>
        <taxon>Discoba</taxon>
        <taxon>Euglenozoa</taxon>
        <taxon>Kinetoplastea</taxon>
        <taxon>Metakinetoplastina</taxon>
        <taxon>Trypanosomatida</taxon>
        <taxon>Trypanosomatidae</taxon>
        <taxon>Trypanosoma</taxon>
    </lineage>
</organism>
<evidence type="ECO:0000256" key="9">
    <source>
        <dbReference type="SAM" id="MobiDB-lite"/>
    </source>
</evidence>
<accession>M4SY51</accession>
<sequence>MIKSVFSLVLVIISSHSKKADAAVGSGDAVAEFEALCKIVRLAAEAVTLPSPADTNWPALAKIANINMTVADKEWKQIFLKAGDRKACHDVPPQELKPNADWQEKWPLFKVAVEVVDKVDQYVYVKEMELEKLDDHQQTYLRPLIIPIAKAAVALTHKLAKDIVGGDKLTALEAAATLLDAVYGEHPKTANVKFAKIFVAKPTSNGREAAFEFGTDKNKVRSVSGTLACICYKDNFAGQTQVCKHEQDTTHNWTDASATMTAAHIDAILALCGKQSTETLTSETIRDALQGIRSKITTKANDGYIGPFISACSGTAAAGTCVKTSGYKDAADSKWQAILWVGPLLILQQKVAIREKRNKEADQINSQLNVELAKEIATRYVVKHTQAPVAPTMQQRKKEVNQHTAGCHLKNKTAEECPESHCNYDSENKKCKPKPGTETPAAEAEEENQEEKNGKKGRCTQHGTNQQACEKESNCKWDGKECKDSRFLVNNKIGSEYGRFCCLIEF</sequence>
<feature type="domain" description="Trypanosome variant surface glycoprotein C-terminal" evidence="11">
    <location>
        <begin position="407"/>
        <end position="493"/>
    </location>
</feature>
<dbReference type="EMBL" id="KC613593">
    <property type="protein sequence ID" value="AGH61024.1"/>
    <property type="molecule type" value="Genomic_DNA"/>
</dbReference>
<dbReference type="InterPro" id="IPR019609">
    <property type="entry name" value="Variant_surf_glycoprt_trypan_C"/>
</dbReference>
<dbReference type="VEuPathDB" id="TriTrypDB:Tb1125.Tb11.v5.0131"/>
<evidence type="ECO:0000256" key="6">
    <source>
        <dbReference type="ARBA" id="ARBA00023136"/>
    </source>
</evidence>
<comment type="function">
    <text evidence="1">VSG forms a coat on the surface of the parasite. The trypanosome evades the immune response of the host by expressing a series of antigenically distinct VSGs from an estimated 1000 VSG genes.</text>
</comment>
<reference evidence="13" key="1">
    <citation type="submission" date="2013-02" db="EMBL/GenBank/DDBJ databases">
        <authorList>
            <person name="Cross G.A.M."/>
            <person name="Kim H.-S."/>
            <person name="Wickstead B."/>
        </authorList>
    </citation>
    <scope>NUCLEOTIDE SEQUENCE</scope>
    <source>
        <strain evidence="13">Lister 427</strain>
    </source>
</reference>
<name>M4SY51_9TRYP</name>
<feature type="signal peptide" evidence="10">
    <location>
        <begin position="1"/>
        <end position="22"/>
    </location>
</feature>
<dbReference type="Pfam" id="PF10659">
    <property type="entry name" value="Trypan_glycop_C"/>
    <property type="match status" value="1"/>
</dbReference>